<evidence type="ECO:0000259" key="3">
    <source>
        <dbReference type="SMART" id="SM01083"/>
    </source>
</evidence>
<feature type="compositionally biased region" description="Basic and acidic residues" evidence="2">
    <location>
        <begin position="93"/>
        <end position="102"/>
    </location>
</feature>
<dbReference type="InterPro" id="IPR039875">
    <property type="entry name" value="LENG1-like"/>
</dbReference>
<feature type="domain" description="CBF1-interacting co-repressor CIR N-terminal" evidence="3">
    <location>
        <begin position="10"/>
        <end position="46"/>
    </location>
</feature>
<feature type="compositionally biased region" description="Basic and acidic residues" evidence="2">
    <location>
        <begin position="65"/>
        <end position="79"/>
    </location>
</feature>
<keyword evidence="5" id="KW-1185">Reference proteome</keyword>
<dbReference type="AlphaFoldDB" id="A0A1W5D2Z0"/>
<keyword evidence="1" id="KW-0175">Coiled coil</keyword>
<accession>A0A1W5D2Z0</accession>
<evidence type="ECO:0000313" key="4">
    <source>
        <dbReference type="EMBL" id="SLM37493.1"/>
    </source>
</evidence>
<dbReference type="EMBL" id="FWEW01001638">
    <property type="protein sequence ID" value="SLM37493.1"/>
    <property type="molecule type" value="Genomic_DNA"/>
</dbReference>
<dbReference type="SMART" id="SM01083">
    <property type="entry name" value="Cir_N"/>
    <property type="match status" value="1"/>
</dbReference>
<dbReference type="PANTHER" id="PTHR22093">
    <property type="entry name" value="LEUKOCYTE RECEPTOR CLUSTER LRC MEMBER 1"/>
    <property type="match status" value="1"/>
</dbReference>
<feature type="coiled-coil region" evidence="1">
    <location>
        <begin position="227"/>
        <end position="254"/>
    </location>
</feature>
<organism evidence="4 5">
    <name type="scientific">Lasallia pustulata</name>
    <dbReference type="NCBI Taxonomy" id="136370"/>
    <lineage>
        <taxon>Eukaryota</taxon>
        <taxon>Fungi</taxon>
        <taxon>Dikarya</taxon>
        <taxon>Ascomycota</taxon>
        <taxon>Pezizomycotina</taxon>
        <taxon>Lecanoromycetes</taxon>
        <taxon>OSLEUM clade</taxon>
        <taxon>Umbilicariomycetidae</taxon>
        <taxon>Umbilicariales</taxon>
        <taxon>Umbilicariaceae</taxon>
        <taxon>Lasallia</taxon>
    </lineage>
</organism>
<name>A0A1W5D2Z0_9LECA</name>
<reference evidence="5" key="1">
    <citation type="submission" date="2017-03" db="EMBL/GenBank/DDBJ databases">
        <authorList>
            <person name="Sharma R."/>
            <person name="Thines M."/>
        </authorList>
    </citation>
    <scope>NUCLEOTIDE SEQUENCE [LARGE SCALE GENOMIC DNA]</scope>
</reference>
<sequence>MPLHLLGKKSWNVYNTDNIEKVKRDEAAAAAREAAEEQRMQEVDAERRIQILRGLRVEQLPAADNEQHAESGRRGSGREPKRRRIAGEDDTDRDIRLAKEADTTSAAKAGALVTTRTTSDAPLTDHAGHINLFPMESSRRNGPKNAEAEAETARKKRELEDQYTMRFSNAAGFKQAIGQKPWYHALDAVSAENQDQTPSKDVWGNEDPRRKEREKMRMAADDPLAAIQKGVTELREVEQERKRWKEQKERELMDLYQAERAKSRQRKRHRGSMGTIG</sequence>
<protein>
    <submittedName>
        <fullName evidence="4">CBF1-interacting co-repressor CIR, N-terminal domain</fullName>
    </submittedName>
</protein>
<evidence type="ECO:0000256" key="2">
    <source>
        <dbReference type="SAM" id="MobiDB-lite"/>
    </source>
</evidence>
<feature type="region of interest" description="Disordered" evidence="2">
    <location>
        <begin position="59"/>
        <end position="157"/>
    </location>
</feature>
<feature type="region of interest" description="Disordered" evidence="2">
    <location>
        <begin position="191"/>
        <end position="226"/>
    </location>
</feature>
<proteinExistence type="predicted"/>
<evidence type="ECO:0000313" key="5">
    <source>
        <dbReference type="Proteomes" id="UP000192927"/>
    </source>
</evidence>
<dbReference type="InterPro" id="IPR019339">
    <property type="entry name" value="CIR_N_dom"/>
</dbReference>
<dbReference type="PANTHER" id="PTHR22093:SF0">
    <property type="entry name" value="LEUKOCYTE RECEPTOR CLUSTER MEMBER 1"/>
    <property type="match status" value="1"/>
</dbReference>
<dbReference type="Pfam" id="PF10197">
    <property type="entry name" value="Cir_N"/>
    <property type="match status" value="1"/>
</dbReference>
<feature type="region of interest" description="Disordered" evidence="2">
    <location>
        <begin position="258"/>
        <end position="277"/>
    </location>
</feature>
<dbReference type="Proteomes" id="UP000192927">
    <property type="component" value="Unassembled WGS sequence"/>
</dbReference>
<feature type="compositionally biased region" description="Basic and acidic residues" evidence="2">
    <location>
        <begin position="206"/>
        <end position="220"/>
    </location>
</feature>
<evidence type="ECO:0000256" key="1">
    <source>
        <dbReference type="SAM" id="Coils"/>
    </source>
</evidence>